<accession>A0ABS3PYV8</accession>
<comment type="caution">
    <text evidence="1">The sequence shown here is derived from an EMBL/GenBank/DDBJ whole genome shotgun (WGS) entry which is preliminary data.</text>
</comment>
<sequence length="88" mass="10444">MQTGVIRFQSEVSVLDFPIIKTILEKFKAHTEIIEEKNYDFYDDLSVEDIARLEKSIAQAQKGMLIDSEEVFREARQRIYENKMDNKR</sequence>
<dbReference type="EMBL" id="JAGDYP010000006">
    <property type="protein sequence ID" value="MBO1884516.1"/>
    <property type="molecule type" value="Genomic_DNA"/>
</dbReference>
<proteinExistence type="predicted"/>
<name>A0ABS3PYV8_9FLAO</name>
<gene>
    <name evidence="1" type="ORF">J4N46_08825</name>
</gene>
<organism evidence="1 2">
    <name type="scientific">Capnocytophaga bilenii</name>
    <dbReference type="NCBI Taxonomy" id="2819369"/>
    <lineage>
        <taxon>Bacteria</taxon>
        <taxon>Pseudomonadati</taxon>
        <taxon>Bacteroidota</taxon>
        <taxon>Flavobacteriia</taxon>
        <taxon>Flavobacteriales</taxon>
        <taxon>Flavobacteriaceae</taxon>
        <taxon>Capnocytophaga</taxon>
    </lineage>
</organism>
<evidence type="ECO:0000313" key="2">
    <source>
        <dbReference type="Proteomes" id="UP000681610"/>
    </source>
</evidence>
<reference evidence="1 2" key="1">
    <citation type="submission" date="2021-03" db="EMBL/GenBank/DDBJ databases">
        <title>Isolation and description of Capnocytophaga bilenii sp. nov., a novel Capnocytophaga species, isolated from a gingivitis subject.</title>
        <authorList>
            <person name="Antezack A."/>
            <person name="Monnet-Corti V."/>
            <person name="La Scola B."/>
        </authorList>
    </citation>
    <scope>NUCLEOTIDE SEQUENCE [LARGE SCALE GENOMIC DNA]</scope>
    <source>
        <strain evidence="1 2">Marseille-Q4570</strain>
    </source>
</reference>
<keyword evidence="2" id="KW-1185">Reference proteome</keyword>
<dbReference type="RefSeq" id="WP_009416444.1">
    <property type="nucleotide sequence ID" value="NZ_JAGDYP010000006.1"/>
</dbReference>
<evidence type="ECO:0000313" key="1">
    <source>
        <dbReference type="EMBL" id="MBO1884516.1"/>
    </source>
</evidence>
<protein>
    <submittedName>
        <fullName evidence="1">Uncharacterized protein</fullName>
    </submittedName>
</protein>
<dbReference type="Proteomes" id="UP000681610">
    <property type="component" value="Unassembled WGS sequence"/>
</dbReference>